<dbReference type="Pfam" id="PF08085">
    <property type="entry name" value="Entericidin"/>
    <property type="match status" value="1"/>
</dbReference>
<organism evidence="8 9">
    <name type="scientific">Lysobacter defluvii IMMIB APB-9 = DSM 18482</name>
    <dbReference type="NCBI Taxonomy" id="1385515"/>
    <lineage>
        <taxon>Bacteria</taxon>
        <taxon>Pseudomonadati</taxon>
        <taxon>Pseudomonadota</taxon>
        <taxon>Gammaproteobacteria</taxon>
        <taxon>Lysobacterales</taxon>
        <taxon>Lysobacteraceae</taxon>
        <taxon>Novilysobacter</taxon>
    </lineage>
</organism>
<keyword evidence="9" id="KW-1185">Reference proteome</keyword>
<evidence type="ECO:0000256" key="4">
    <source>
        <dbReference type="ARBA" id="ARBA00023136"/>
    </source>
</evidence>
<evidence type="ECO:0000256" key="2">
    <source>
        <dbReference type="ARBA" id="ARBA00022475"/>
    </source>
</evidence>
<dbReference type="Proteomes" id="UP000030003">
    <property type="component" value="Unassembled WGS sequence"/>
</dbReference>
<reference evidence="8 9" key="1">
    <citation type="submission" date="2013-08" db="EMBL/GenBank/DDBJ databases">
        <title>Genomic analysis of Lysobacter defluvii.</title>
        <authorList>
            <person name="Wang Q."/>
            <person name="Wang G."/>
        </authorList>
    </citation>
    <scope>NUCLEOTIDE SEQUENCE [LARGE SCALE GENOMIC DNA]</scope>
    <source>
        <strain evidence="8 9">IMMIB APB-9</strain>
    </source>
</reference>
<keyword evidence="3 7" id="KW-0732">Signal</keyword>
<dbReference type="InterPro" id="IPR012556">
    <property type="entry name" value="Entericidin"/>
</dbReference>
<dbReference type="GO" id="GO:0016020">
    <property type="term" value="C:membrane"/>
    <property type="evidence" value="ECO:0007669"/>
    <property type="project" value="InterPro"/>
</dbReference>
<protein>
    <submittedName>
        <fullName evidence="8">Entericidin</fullName>
    </submittedName>
</protein>
<keyword evidence="4" id="KW-0472">Membrane</keyword>
<dbReference type="RefSeq" id="WP_027069711.1">
    <property type="nucleotide sequence ID" value="NZ_AUHT01000007.1"/>
</dbReference>
<dbReference type="eggNOG" id="COG5510">
    <property type="taxonomic scope" value="Bacteria"/>
</dbReference>
<comment type="similarity">
    <text evidence="1">Belongs to the EcnA/EcnB lipoprotein family.</text>
</comment>
<evidence type="ECO:0000313" key="8">
    <source>
        <dbReference type="EMBL" id="KGO99322.1"/>
    </source>
</evidence>
<dbReference type="EMBL" id="AVBH01000021">
    <property type="protein sequence ID" value="KGO99322.1"/>
    <property type="molecule type" value="Genomic_DNA"/>
</dbReference>
<gene>
    <name evidence="8" type="ORF">N791_09410</name>
</gene>
<accession>A0A0A0MAW0</accession>
<keyword evidence="5" id="KW-0564">Palmitate</keyword>
<feature type="chain" id="PRO_5001966678" evidence="7">
    <location>
        <begin position="20"/>
        <end position="49"/>
    </location>
</feature>
<evidence type="ECO:0000256" key="1">
    <source>
        <dbReference type="ARBA" id="ARBA00010296"/>
    </source>
</evidence>
<name>A0A0A0MAW0_9GAMM</name>
<evidence type="ECO:0000256" key="6">
    <source>
        <dbReference type="ARBA" id="ARBA00023288"/>
    </source>
</evidence>
<evidence type="ECO:0000313" key="9">
    <source>
        <dbReference type="Proteomes" id="UP000030003"/>
    </source>
</evidence>
<evidence type="ECO:0000256" key="5">
    <source>
        <dbReference type="ARBA" id="ARBA00023139"/>
    </source>
</evidence>
<proteinExistence type="inferred from homology"/>
<sequence length="49" mass="5205">MKRLTTLMLLSLFSLGLTACHTVAGAGKDMQSAGETIEETAQDCRDADC</sequence>
<keyword evidence="2" id="KW-1003">Cell membrane</keyword>
<comment type="caution">
    <text evidence="8">The sequence shown here is derived from an EMBL/GenBank/DDBJ whole genome shotgun (WGS) entry which is preliminary data.</text>
</comment>
<feature type="signal peptide" evidence="7">
    <location>
        <begin position="1"/>
        <end position="19"/>
    </location>
</feature>
<evidence type="ECO:0000256" key="3">
    <source>
        <dbReference type="ARBA" id="ARBA00022729"/>
    </source>
</evidence>
<dbReference type="GO" id="GO:0009636">
    <property type="term" value="P:response to toxic substance"/>
    <property type="evidence" value="ECO:0007669"/>
    <property type="project" value="InterPro"/>
</dbReference>
<dbReference type="OrthoDB" id="9181810at2"/>
<keyword evidence="6" id="KW-0449">Lipoprotein</keyword>
<dbReference type="AlphaFoldDB" id="A0A0A0MAW0"/>
<dbReference type="PROSITE" id="PS51257">
    <property type="entry name" value="PROKAR_LIPOPROTEIN"/>
    <property type="match status" value="1"/>
</dbReference>
<dbReference type="STRING" id="1385515.GCA_000423325_01322"/>
<evidence type="ECO:0000256" key="7">
    <source>
        <dbReference type="SAM" id="SignalP"/>
    </source>
</evidence>